<gene>
    <name evidence="1" type="ORF">L2E82_22744</name>
</gene>
<evidence type="ECO:0000313" key="1">
    <source>
        <dbReference type="EMBL" id="KAI3751653.1"/>
    </source>
</evidence>
<reference evidence="1 2" key="2">
    <citation type="journal article" date="2022" name="Mol. Ecol. Resour.">
        <title>The genomes of chicory, endive, great burdock and yacon provide insights into Asteraceae paleo-polyploidization history and plant inulin production.</title>
        <authorList>
            <person name="Fan W."/>
            <person name="Wang S."/>
            <person name="Wang H."/>
            <person name="Wang A."/>
            <person name="Jiang F."/>
            <person name="Liu H."/>
            <person name="Zhao H."/>
            <person name="Xu D."/>
            <person name="Zhang Y."/>
        </authorList>
    </citation>
    <scope>NUCLEOTIDE SEQUENCE [LARGE SCALE GENOMIC DNA]</scope>
    <source>
        <strain evidence="2">cv. Punajuju</strain>
        <tissue evidence="1">Leaves</tissue>
    </source>
</reference>
<dbReference type="EMBL" id="CM042012">
    <property type="protein sequence ID" value="KAI3751653.1"/>
    <property type="molecule type" value="Genomic_DNA"/>
</dbReference>
<organism evidence="1 2">
    <name type="scientific">Cichorium intybus</name>
    <name type="common">Chicory</name>
    <dbReference type="NCBI Taxonomy" id="13427"/>
    <lineage>
        <taxon>Eukaryota</taxon>
        <taxon>Viridiplantae</taxon>
        <taxon>Streptophyta</taxon>
        <taxon>Embryophyta</taxon>
        <taxon>Tracheophyta</taxon>
        <taxon>Spermatophyta</taxon>
        <taxon>Magnoliopsida</taxon>
        <taxon>eudicotyledons</taxon>
        <taxon>Gunneridae</taxon>
        <taxon>Pentapetalae</taxon>
        <taxon>asterids</taxon>
        <taxon>campanulids</taxon>
        <taxon>Asterales</taxon>
        <taxon>Asteraceae</taxon>
        <taxon>Cichorioideae</taxon>
        <taxon>Cichorieae</taxon>
        <taxon>Cichoriinae</taxon>
        <taxon>Cichorium</taxon>
    </lineage>
</organism>
<proteinExistence type="predicted"/>
<accession>A0ACB9DZ95</accession>
<dbReference type="Proteomes" id="UP001055811">
    <property type="component" value="Linkage Group LG04"/>
</dbReference>
<protein>
    <submittedName>
        <fullName evidence="1">Uncharacterized protein</fullName>
    </submittedName>
</protein>
<comment type="caution">
    <text evidence="1">The sequence shown here is derived from an EMBL/GenBank/DDBJ whole genome shotgun (WGS) entry which is preliminary data.</text>
</comment>
<evidence type="ECO:0000313" key="2">
    <source>
        <dbReference type="Proteomes" id="UP001055811"/>
    </source>
</evidence>
<sequence>MFAGKKAVGKIAPVWKLALPVKMKFSEVEAVWFRLEVSSSIQMRFQIRIADKSSPSSSINGLRTCENQLVCEIHSAFGSLVYNQSALVFRRLCISISLLRAYFIIHLAVKLANSLVLNCLM</sequence>
<keyword evidence="2" id="KW-1185">Reference proteome</keyword>
<name>A0ACB9DZ95_CICIN</name>
<reference evidence="2" key="1">
    <citation type="journal article" date="2022" name="Mol. Ecol. Resour.">
        <title>The genomes of chicory, endive, great burdock and yacon provide insights into Asteraceae palaeo-polyploidization history and plant inulin production.</title>
        <authorList>
            <person name="Fan W."/>
            <person name="Wang S."/>
            <person name="Wang H."/>
            <person name="Wang A."/>
            <person name="Jiang F."/>
            <person name="Liu H."/>
            <person name="Zhao H."/>
            <person name="Xu D."/>
            <person name="Zhang Y."/>
        </authorList>
    </citation>
    <scope>NUCLEOTIDE SEQUENCE [LARGE SCALE GENOMIC DNA]</scope>
    <source>
        <strain evidence="2">cv. Punajuju</strain>
    </source>
</reference>